<dbReference type="GO" id="GO:0000139">
    <property type="term" value="C:Golgi membrane"/>
    <property type="evidence" value="ECO:0007669"/>
    <property type="project" value="UniProtKB-SubCell"/>
</dbReference>
<comment type="subunit">
    <text evidence="9">Component of the conserved oligomeric Golgi complex.</text>
</comment>
<keyword evidence="13" id="KW-1185">Reference proteome</keyword>
<evidence type="ECO:0000256" key="9">
    <source>
        <dbReference type="RuleBase" id="RU365075"/>
    </source>
</evidence>
<sequence length="674" mass="73436">MTSASSSAMVLAPGLARKVSKILATRTEAPEIIGALGTLSTFYEENTTHAQRRLRQTIQQNDLSINEQFLTAAEDIVKALNMVQHDLDGLAEYCMHINGALAGAKAASTEMAAETERVARELVASLQRSRLAEQFLQQYQLSPDEVAALQGSQIGEPFFSALERVCSIHANCRSLLRTQHQRAGLELMDLMSSYQETAYEHLCRWVQGECRRLGDTDAPEVDPMLQRAASALRERPVLFKYCAAEVAGARHNALFQRFIGALTRGGAGGMPRPIEMHAHDPRRFISDMLAWVHQALASERELLVALFGDDAADGSGAVEESMSPRSRPPDMPSTAALLDQVFESICRPLKVRIEGMLMAQLPLLLCFQISQLLAFYQRTISTMLGSRCQLADTLAVTCKLARRVFAEQLKARGDKLLRYPPKPPLDLSPPPQVPESVAQLMDITAAFETSYDEAGTGRSSEAVFAPVLAAAIDPLVEMCERSADSLKADAPSRVDESSVIKPSTRLVYIINCLAPMHEALAAQACTAGKAREVAQIIEAHTVSLVDSECVQLLMKCSMSEVVERVRLYSLGSKLSEGAVMAADASLSLERISQAMHAMFEMLSKPDVLPEFNALQAAKLRAEVVTKIAQSLAEAYETVYSAVADPANGYSQLEGVSQALEHSPDNVKMILGVLT</sequence>
<dbReference type="InterPro" id="IPR048368">
    <property type="entry name" value="COG6_N"/>
</dbReference>
<keyword evidence="6 9" id="KW-0333">Golgi apparatus</keyword>
<evidence type="ECO:0000256" key="6">
    <source>
        <dbReference type="ARBA" id="ARBA00023034"/>
    </source>
</evidence>
<name>A0AAV1IE87_9CHLO</name>
<evidence type="ECO:0000313" key="12">
    <source>
        <dbReference type="EMBL" id="CAK0785618.1"/>
    </source>
</evidence>
<evidence type="ECO:0000256" key="3">
    <source>
        <dbReference type="ARBA" id="ARBA00020973"/>
    </source>
</evidence>
<evidence type="ECO:0000256" key="8">
    <source>
        <dbReference type="ARBA" id="ARBA00031348"/>
    </source>
</evidence>
<dbReference type="GO" id="GO:0017119">
    <property type="term" value="C:Golgi transport complex"/>
    <property type="evidence" value="ECO:0007669"/>
    <property type="project" value="UniProtKB-UniRule"/>
</dbReference>
<comment type="function">
    <text evidence="9">Required for normal Golgi function.</text>
</comment>
<evidence type="ECO:0000259" key="10">
    <source>
        <dbReference type="Pfam" id="PF06419"/>
    </source>
</evidence>
<keyword evidence="7 9" id="KW-0472">Membrane</keyword>
<gene>
    <name evidence="12" type="ORF">CVIRNUC_008829</name>
</gene>
<feature type="domain" description="Conserved oligomeric complex COG6 N-terminal" evidence="10">
    <location>
        <begin position="39"/>
        <end position="151"/>
    </location>
</feature>
<dbReference type="SMART" id="SM01087">
    <property type="entry name" value="COG6"/>
    <property type="match status" value="1"/>
</dbReference>
<dbReference type="EMBL" id="CAUYUE010000012">
    <property type="protein sequence ID" value="CAK0785618.1"/>
    <property type="molecule type" value="Genomic_DNA"/>
</dbReference>
<evidence type="ECO:0000256" key="5">
    <source>
        <dbReference type="ARBA" id="ARBA00022927"/>
    </source>
</evidence>
<keyword evidence="5 9" id="KW-0653">Protein transport</keyword>
<dbReference type="InterPro" id="IPR010490">
    <property type="entry name" value="COG6"/>
</dbReference>
<dbReference type="PANTHER" id="PTHR21506:SF0">
    <property type="entry name" value="CONSERVED OLIGOMERIC GOLGI COMPLEX SUBUNIT 6"/>
    <property type="match status" value="1"/>
</dbReference>
<evidence type="ECO:0000256" key="1">
    <source>
        <dbReference type="ARBA" id="ARBA00004395"/>
    </source>
</evidence>
<dbReference type="AlphaFoldDB" id="A0AAV1IE87"/>
<dbReference type="PANTHER" id="PTHR21506">
    <property type="entry name" value="COMPONENT OF OLIGOMERIC GOLGI COMPLEX 6"/>
    <property type="match status" value="1"/>
</dbReference>
<keyword evidence="4 9" id="KW-0813">Transport</keyword>
<dbReference type="Proteomes" id="UP001314263">
    <property type="component" value="Unassembled WGS sequence"/>
</dbReference>
<evidence type="ECO:0000256" key="2">
    <source>
        <dbReference type="ARBA" id="ARBA00011023"/>
    </source>
</evidence>
<reference evidence="12 13" key="1">
    <citation type="submission" date="2023-10" db="EMBL/GenBank/DDBJ databases">
        <authorList>
            <person name="Maclean D."/>
            <person name="Macfadyen A."/>
        </authorList>
    </citation>
    <scope>NUCLEOTIDE SEQUENCE [LARGE SCALE GENOMIC DNA]</scope>
</reference>
<comment type="caution">
    <text evidence="12">The sequence shown here is derived from an EMBL/GenBank/DDBJ whole genome shotgun (WGS) entry which is preliminary data.</text>
</comment>
<organism evidence="12 13">
    <name type="scientific">Coccomyxa viridis</name>
    <dbReference type="NCBI Taxonomy" id="1274662"/>
    <lineage>
        <taxon>Eukaryota</taxon>
        <taxon>Viridiplantae</taxon>
        <taxon>Chlorophyta</taxon>
        <taxon>core chlorophytes</taxon>
        <taxon>Trebouxiophyceae</taxon>
        <taxon>Trebouxiophyceae incertae sedis</taxon>
        <taxon>Coccomyxaceae</taxon>
        <taxon>Coccomyxa</taxon>
    </lineage>
</organism>
<accession>A0AAV1IE87</accession>
<dbReference type="Pfam" id="PF06419">
    <property type="entry name" value="COG6_N"/>
    <property type="match status" value="1"/>
</dbReference>
<comment type="similarity">
    <text evidence="2 9">Belongs to the COG6 family.</text>
</comment>
<evidence type="ECO:0000256" key="7">
    <source>
        <dbReference type="ARBA" id="ARBA00023136"/>
    </source>
</evidence>
<dbReference type="GO" id="GO:0015031">
    <property type="term" value="P:protein transport"/>
    <property type="evidence" value="ECO:0007669"/>
    <property type="project" value="UniProtKB-KW"/>
</dbReference>
<dbReference type="Pfam" id="PF20653">
    <property type="entry name" value="COG6_C"/>
    <property type="match status" value="1"/>
</dbReference>
<evidence type="ECO:0000256" key="4">
    <source>
        <dbReference type="ARBA" id="ARBA00022448"/>
    </source>
</evidence>
<feature type="domain" description="Conserved Oligomeric Golgi complex subunit 6 C-terminal" evidence="11">
    <location>
        <begin position="181"/>
        <end position="670"/>
    </location>
</feature>
<evidence type="ECO:0000259" key="11">
    <source>
        <dbReference type="Pfam" id="PF20653"/>
    </source>
</evidence>
<proteinExistence type="inferred from homology"/>
<evidence type="ECO:0000313" key="13">
    <source>
        <dbReference type="Proteomes" id="UP001314263"/>
    </source>
</evidence>
<dbReference type="GO" id="GO:0006891">
    <property type="term" value="P:intra-Golgi vesicle-mediated transport"/>
    <property type="evidence" value="ECO:0007669"/>
    <property type="project" value="UniProtKB-UniRule"/>
</dbReference>
<dbReference type="InterPro" id="IPR048369">
    <property type="entry name" value="COG6_C"/>
</dbReference>
<protein>
    <recommendedName>
        <fullName evidence="3 9">Conserved oligomeric Golgi complex subunit 6</fullName>
        <shortName evidence="9">COG complex subunit 6</shortName>
    </recommendedName>
    <alternativeName>
        <fullName evidence="8 9">Component of oligomeric Golgi complex 6</fullName>
    </alternativeName>
</protein>
<comment type="subcellular location">
    <subcellularLocation>
        <location evidence="1 9">Golgi apparatus membrane</location>
        <topology evidence="1 9">Peripheral membrane protein</topology>
    </subcellularLocation>
</comment>